<comment type="caution">
    <text evidence="2">The sequence shown here is derived from an EMBL/GenBank/DDBJ whole genome shotgun (WGS) entry which is preliminary data.</text>
</comment>
<evidence type="ECO:0000313" key="3">
    <source>
        <dbReference type="Proteomes" id="UP001620645"/>
    </source>
</evidence>
<reference evidence="2 3" key="1">
    <citation type="submission" date="2024-10" db="EMBL/GenBank/DDBJ databases">
        <authorList>
            <person name="Kim D."/>
        </authorList>
    </citation>
    <scope>NUCLEOTIDE SEQUENCE [LARGE SCALE GENOMIC DNA]</scope>
    <source>
        <strain evidence="2">Taebaek</strain>
    </source>
</reference>
<feature type="chain" id="PRO_5044868714" evidence="1">
    <location>
        <begin position="25"/>
        <end position="113"/>
    </location>
</feature>
<proteinExistence type="predicted"/>
<sequence>MPNGKLAQILLFLLLLIIAAEVFPAIYTKKIEKKHAAAHRRRHSKREIIPICVDFTRRPVECPKKFNKLKLDRLVMQQLNKPNRRHSRMMMMCYLNILPPSPFCFRRKSPKQF</sequence>
<accession>A0ABD2J212</accession>
<dbReference type="Proteomes" id="UP001620645">
    <property type="component" value="Unassembled WGS sequence"/>
</dbReference>
<dbReference type="AlphaFoldDB" id="A0ABD2J212"/>
<keyword evidence="1" id="KW-0732">Signal</keyword>
<name>A0ABD2J212_HETSC</name>
<evidence type="ECO:0000256" key="1">
    <source>
        <dbReference type="SAM" id="SignalP"/>
    </source>
</evidence>
<evidence type="ECO:0000313" key="2">
    <source>
        <dbReference type="EMBL" id="KAL3084557.1"/>
    </source>
</evidence>
<keyword evidence="3" id="KW-1185">Reference proteome</keyword>
<protein>
    <submittedName>
        <fullName evidence="2">Uncharacterized protein</fullName>
    </submittedName>
</protein>
<gene>
    <name evidence="2" type="ORF">niasHS_008249</name>
</gene>
<dbReference type="EMBL" id="JBICCN010000233">
    <property type="protein sequence ID" value="KAL3084557.1"/>
    <property type="molecule type" value="Genomic_DNA"/>
</dbReference>
<feature type="signal peptide" evidence="1">
    <location>
        <begin position="1"/>
        <end position="24"/>
    </location>
</feature>
<organism evidence="2 3">
    <name type="scientific">Heterodera schachtii</name>
    <name type="common">Sugarbeet cyst nematode worm</name>
    <name type="synonym">Tylenchus schachtii</name>
    <dbReference type="NCBI Taxonomy" id="97005"/>
    <lineage>
        <taxon>Eukaryota</taxon>
        <taxon>Metazoa</taxon>
        <taxon>Ecdysozoa</taxon>
        <taxon>Nematoda</taxon>
        <taxon>Chromadorea</taxon>
        <taxon>Rhabditida</taxon>
        <taxon>Tylenchina</taxon>
        <taxon>Tylenchomorpha</taxon>
        <taxon>Tylenchoidea</taxon>
        <taxon>Heteroderidae</taxon>
        <taxon>Heteroderinae</taxon>
        <taxon>Heterodera</taxon>
    </lineage>
</organism>